<feature type="domain" description="Peptidase M48" evidence="7">
    <location>
        <begin position="76"/>
        <end position="225"/>
    </location>
</feature>
<dbReference type="OrthoDB" id="7338723at2"/>
<dbReference type="PANTHER" id="PTHR22726:SF1">
    <property type="entry name" value="METALLOENDOPEPTIDASE OMA1, MITOCHONDRIAL"/>
    <property type="match status" value="1"/>
</dbReference>
<dbReference type="EMBL" id="QOCE01000013">
    <property type="protein sequence ID" value="RBW58573.1"/>
    <property type="molecule type" value="Genomic_DNA"/>
</dbReference>
<dbReference type="AlphaFoldDB" id="A0A366X295"/>
<evidence type="ECO:0000256" key="1">
    <source>
        <dbReference type="ARBA" id="ARBA00022670"/>
    </source>
</evidence>
<comment type="cofactor">
    <cofactor evidence="6">
        <name>Zn(2+)</name>
        <dbReference type="ChEBI" id="CHEBI:29105"/>
    </cofactor>
    <text evidence="6">Binds 1 zinc ion per subunit.</text>
</comment>
<keyword evidence="1 6" id="KW-0645">Protease</keyword>
<comment type="caution">
    <text evidence="8">The sequence shown here is derived from an EMBL/GenBank/DDBJ whole genome shotgun (WGS) entry which is preliminary data.</text>
</comment>
<evidence type="ECO:0000259" key="7">
    <source>
        <dbReference type="Pfam" id="PF01435"/>
    </source>
</evidence>
<dbReference type="InterPro" id="IPR051156">
    <property type="entry name" value="Mito/Outer_Membr_Metalloprot"/>
</dbReference>
<evidence type="ECO:0000313" key="9">
    <source>
        <dbReference type="Proteomes" id="UP000252706"/>
    </source>
</evidence>
<dbReference type="PANTHER" id="PTHR22726">
    <property type="entry name" value="METALLOENDOPEPTIDASE OMA1"/>
    <property type="match status" value="1"/>
</dbReference>
<keyword evidence="5 6" id="KW-0482">Metalloprotease</keyword>
<dbReference type="GO" id="GO:0051603">
    <property type="term" value="P:proteolysis involved in protein catabolic process"/>
    <property type="evidence" value="ECO:0007669"/>
    <property type="project" value="TreeGrafter"/>
</dbReference>
<dbReference type="Proteomes" id="UP000252706">
    <property type="component" value="Unassembled WGS sequence"/>
</dbReference>
<dbReference type="PROSITE" id="PS51257">
    <property type="entry name" value="PROKAR_LIPOPROTEIN"/>
    <property type="match status" value="1"/>
</dbReference>
<evidence type="ECO:0000256" key="3">
    <source>
        <dbReference type="ARBA" id="ARBA00022801"/>
    </source>
</evidence>
<protein>
    <submittedName>
        <fullName evidence="8">Peptidase M48</fullName>
    </submittedName>
</protein>
<dbReference type="CDD" id="cd07324">
    <property type="entry name" value="M48C_Oma1-like"/>
    <property type="match status" value="1"/>
</dbReference>
<sequence>MHRLILLIAGLVSACAPVPLTRQPSDIVPGSRVDVAIRSFTEVSQTIGPRAVQACRARAKKVNCDFRIGVDPDPRAQANAYQSVDDQGRPVITFTAAMILEAGNKDELAFVMSHEAAHHILGHLDRQAENAARGADEFVKLARRTGNTSKRELEYAKKLGAAVGAVEYSKEFELEADELGTVIAYGAGYDPLAGANFFARLPDPGDKFFGSHPPNQERIASVQATVTKLTRAQ</sequence>
<keyword evidence="4 6" id="KW-0862">Zinc</keyword>
<dbReference type="InterPro" id="IPR001915">
    <property type="entry name" value="Peptidase_M48"/>
</dbReference>
<proteinExistence type="inferred from homology"/>
<dbReference type="GO" id="GO:0004222">
    <property type="term" value="F:metalloendopeptidase activity"/>
    <property type="evidence" value="ECO:0007669"/>
    <property type="project" value="InterPro"/>
</dbReference>
<keyword evidence="3 6" id="KW-0378">Hydrolase</keyword>
<dbReference type="Pfam" id="PF01435">
    <property type="entry name" value="Peptidase_M48"/>
    <property type="match status" value="1"/>
</dbReference>
<dbReference type="Gene3D" id="3.30.2010.10">
    <property type="entry name" value="Metalloproteases ('zincins'), catalytic domain"/>
    <property type="match status" value="1"/>
</dbReference>
<evidence type="ECO:0000256" key="5">
    <source>
        <dbReference type="ARBA" id="ARBA00023049"/>
    </source>
</evidence>
<name>A0A366X295_9RHOB</name>
<accession>A0A366X295</accession>
<evidence type="ECO:0000256" key="2">
    <source>
        <dbReference type="ARBA" id="ARBA00022723"/>
    </source>
</evidence>
<comment type="similarity">
    <text evidence="6">Belongs to the peptidase M48 family.</text>
</comment>
<evidence type="ECO:0000313" key="8">
    <source>
        <dbReference type="EMBL" id="RBW58573.1"/>
    </source>
</evidence>
<dbReference type="RefSeq" id="WP_113822611.1">
    <property type="nucleotide sequence ID" value="NZ_QOCE01000013.1"/>
</dbReference>
<dbReference type="GO" id="GO:0016020">
    <property type="term" value="C:membrane"/>
    <property type="evidence" value="ECO:0007669"/>
    <property type="project" value="TreeGrafter"/>
</dbReference>
<evidence type="ECO:0000256" key="4">
    <source>
        <dbReference type="ARBA" id="ARBA00022833"/>
    </source>
</evidence>
<organism evidence="8 9">
    <name type="scientific">Phaeobacter gallaeciensis</name>
    <dbReference type="NCBI Taxonomy" id="60890"/>
    <lineage>
        <taxon>Bacteria</taxon>
        <taxon>Pseudomonadati</taxon>
        <taxon>Pseudomonadota</taxon>
        <taxon>Alphaproteobacteria</taxon>
        <taxon>Rhodobacterales</taxon>
        <taxon>Roseobacteraceae</taxon>
        <taxon>Phaeobacter</taxon>
    </lineage>
</organism>
<keyword evidence="2" id="KW-0479">Metal-binding</keyword>
<gene>
    <name evidence="8" type="ORF">DS909_06345</name>
</gene>
<reference evidence="8 9" key="1">
    <citation type="submission" date="2018-07" db="EMBL/GenBank/DDBJ databases">
        <title>Modular assembly of carbohydrate-degrading microbial communities in the ocean.</title>
        <authorList>
            <person name="Enke T.N."/>
            <person name="Datta M.S."/>
            <person name="Schwartzman J.A."/>
            <person name="Cermak N."/>
            <person name="Schmitz D.A."/>
            <person name="Barrere J."/>
            <person name="Cordero O.X."/>
        </authorList>
    </citation>
    <scope>NUCLEOTIDE SEQUENCE [LARGE SCALE GENOMIC DNA]</scope>
    <source>
        <strain evidence="8 9">C3M10</strain>
    </source>
</reference>
<evidence type="ECO:0000256" key="6">
    <source>
        <dbReference type="RuleBase" id="RU003983"/>
    </source>
</evidence>
<dbReference type="GO" id="GO:0046872">
    <property type="term" value="F:metal ion binding"/>
    <property type="evidence" value="ECO:0007669"/>
    <property type="project" value="UniProtKB-KW"/>
</dbReference>